<dbReference type="Pfam" id="PF08240">
    <property type="entry name" value="ADH_N"/>
    <property type="match status" value="1"/>
</dbReference>
<dbReference type="PANTHER" id="PTHR43677:SF4">
    <property type="entry name" value="QUINONE OXIDOREDUCTASE-LIKE PROTEIN 2"/>
    <property type="match status" value="1"/>
</dbReference>
<dbReference type="InterPro" id="IPR013154">
    <property type="entry name" value="ADH-like_N"/>
</dbReference>
<dbReference type="Pfam" id="PF00107">
    <property type="entry name" value="ADH_zinc_N"/>
    <property type="match status" value="1"/>
</dbReference>
<keyword evidence="3" id="KW-1185">Reference proteome</keyword>
<protein>
    <submittedName>
        <fullName evidence="2">NADPH:quinone oxidoreductase family protein</fullName>
    </submittedName>
</protein>
<dbReference type="InterPro" id="IPR011032">
    <property type="entry name" value="GroES-like_sf"/>
</dbReference>
<dbReference type="GO" id="GO:0016491">
    <property type="term" value="F:oxidoreductase activity"/>
    <property type="evidence" value="ECO:0007669"/>
    <property type="project" value="InterPro"/>
</dbReference>
<dbReference type="Gene3D" id="3.90.180.10">
    <property type="entry name" value="Medium-chain alcohol dehydrogenases, catalytic domain"/>
    <property type="match status" value="1"/>
</dbReference>
<dbReference type="InterPro" id="IPR013149">
    <property type="entry name" value="ADH-like_C"/>
</dbReference>
<dbReference type="PANTHER" id="PTHR43677">
    <property type="entry name" value="SHORT-CHAIN DEHYDROGENASE/REDUCTASE"/>
    <property type="match status" value="1"/>
</dbReference>
<dbReference type="InterPro" id="IPR036291">
    <property type="entry name" value="NAD(P)-bd_dom_sf"/>
</dbReference>
<dbReference type="InterPro" id="IPR020843">
    <property type="entry name" value="ER"/>
</dbReference>
<name>A0A3N0CH34_9ACTN</name>
<evidence type="ECO:0000313" key="3">
    <source>
        <dbReference type="Proteomes" id="UP000267128"/>
    </source>
</evidence>
<dbReference type="SMART" id="SM00829">
    <property type="entry name" value="PKS_ER"/>
    <property type="match status" value="1"/>
</dbReference>
<gene>
    <name evidence="2" type="ORF">EFK50_13550</name>
</gene>
<dbReference type="Proteomes" id="UP000267128">
    <property type="component" value="Unassembled WGS sequence"/>
</dbReference>
<dbReference type="SUPFAM" id="SSF51735">
    <property type="entry name" value="NAD(P)-binding Rossmann-fold domains"/>
    <property type="match status" value="1"/>
</dbReference>
<evidence type="ECO:0000259" key="1">
    <source>
        <dbReference type="SMART" id="SM00829"/>
    </source>
</evidence>
<dbReference type="CDD" id="cd08241">
    <property type="entry name" value="QOR1"/>
    <property type="match status" value="1"/>
</dbReference>
<dbReference type="OrthoDB" id="4190732at2"/>
<organism evidence="2 3">
    <name type="scientific">Nocardioides marmoriginsengisoli</name>
    <dbReference type="NCBI Taxonomy" id="661483"/>
    <lineage>
        <taxon>Bacteria</taxon>
        <taxon>Bacillati</taxon>
        <taxon>Actinomycetota</taxon>
        <taxon>Actinomycetes</taxon>
        <taxon>Propionibacteriales</taxon>
        <taxon>Nocardioidaceae</taxon>
        <taxon>Nocardioides</taxon>
    </lineage>
</organism>
<proteinExistence type="predicted"/>
<dbReference type="InterPro" id="IPR051397">
    <property type="entry name" value="Zn-ADH-like_protein"/>
</dbReference>
<sequence>MKALVCDTFGSIDDVTYRDIEAPAPGPGQVLIDVRSAGTGFYDVLFAEGNYQIKPDPPFILGCEVAGVVRVADPDDDRLKVGDRVMSLGIEFGTFAEQMVLPSWLPTVVPAGLDFERAGGTMSSLGTAQHALCQRAGLRPGETLVVTGAAGGTGSAAIQIGKAVGARVIAVCSSDERADYCRTMGADETVVYTRTDLKSALRELTGGRGADVVFETVGGEVFDVCTRVTAMGGRLLVVGFASGEIAPFRTNLALVLGYSLVGVNWLSYLRARPTDHEATMRQLTDWLDSGIVAPPVSDVVAMADGRDALRRIAERAVMGKVVLVP</sequence>
<accession>A0A3N0CH34</accession>
<feature type="domain" description="Enoyl reductase (ER)" evidence="1">
    <location>
        <begin position="10"/>
        <end position="323"/>
    </location>
</feature>
<reference evidence="2 3" key="1">
    <citation type="submission" date="2018-11" db="EMBL/GenBank/DDBJ databases">
        <authorList>
            <person name="Li F."/>
        </authorList>
    </citation>
    <scope>NUCLEOTIDE SEQUENCE [LARGE SCALE GENOMIC DNA]</scope>
    <source>
        <strain evidence="2 3">Gsoil 097</strain>
    </source>
</reference>
<evidence type="ECO:0000313" key="2">
    <source>
        <dbReference type="EMBL" id="RNL62767.1"/>
    </source>
</evidence>
<dbReference type="SUPFAM" id="SSF50129">
    <property type="entry name" value="GroES-like"/>
    <property type="match status" value="1"/>
</dbReference>
<dbReference type="RefSeq" id="WP_123228061.1">
    <property type="nucleotide sequence ID" value="NZ_RJSE01000007.1"/>
</dbReference>
<dbReference type="Gene3D" id="3.40.50.720">
    <property type="entry name" value="NAD(P)-binding Rossmann-like Domain"/>
    <property type="match status" value="1"/>
</dbReference>
<dbReference type="AlphaFoldDB" id="A0A3N0CH34"/>
<dbReference type="EMBL" id="RJSE01000007">
    <property type="protein sequence ID" value="RNL62767.1"/>
    <property type="molecule type" value="Genomic_DNA"/>
</dbReference>
<comment type="caution">
    <text evidence="2">The sequence shown here is derived from an EMBL/GenBank/DDBJ whole genome shotgun (WGS) entry which is preliminary data.</text>
</comment>